<evidence type="ECO:0000256" key="3">
    <source>
        <dbReference type="ARBA" id="ARBA00022989"/>
    </source>
</evidence>
<feature type="transmembrane region" description="Helical" evidence="5">
    <location>
        <begin position="266"/>
        <end position="292"/>
    </location>
</feature>
<dbReference type="RefSeq" id="WP_233144598.1">
    <property type="nucleotide sequence ID" value="NZ_LPUF01000001.1"/>
</dbReference>
<evidence type="ECO:0000313" key="7">
    <source>
        <dbReference type="EMBL" id="OQK17966.1"/>
    </source>
</evidence>
<dbReference type="GO" id="GO:0016020">
    <property type="term" value="C:membrane"/>
    <property type="evidence" value="ECO:0007669"/>
    <property type="project" value="UniProtKB-SubCell"/>
</dbReference>
<evidence type="ECO:0000256" key="2">
    <source>
        <dbReference type="ARBA" id="ARBA00022692"/>
    </source>
</evidence>
<evidence type="ECO:0000256" key="4">
    <source>
        <dbReference type="ARBA" id="ARBA00023136"/>
    </source>
</evidence>
<dbReference type="Proteomes" id="UP000191980">
    <property type="component" value="Unassembled WGS sequence"/>
</dbReference>
<dbReference type="InterPro" id="IPR006073">
    <property type="entry name" value="GTP-bd"/>
</dbReference>
<keyword evidence="3 5" id="KW-1133">Transmembrane helix</keyword>
<dbReference type="Pfam" id="PF05128">
    <property type="entry name" value="DUF697"/>
    <property type="match status" value="1"/>
</dbReference>
<dbReference type="InterPro" id="IPR027417">
    <property type="entry name" value="P-loop_NTPase"/>
</dbReference>
<keyword evidence="8" id="KW-1185">Reference proteome</keyword>
<keyword evidence="2 5" id="KW-0812">Transmembrane</keyword>
<comment type="caution">
    <text evidence="7">The sequence shown here is derived from an EMBL/GenBank/DDBJ whole genome shotgun (WGS) entry which is preliminary data.</text>
</comment>
<name>A0A1V8M8X4_9GAMM</name>
<gene>
    <name evidence="7" type="ORF">AU255_08950</name>
</gene>
<feature type="transmembrane region" description="Helical" evidence="5">
    <location>
        <begin position="343"/>
        <end position="366"/>
    </location>
</feature>
<sequence>MSWSIKNRFFENWSNQILSPKVSSANLNEEVEKVCQNLPVPVIWLLGKTQSGKSSIIQALTDATQAEIGEGFRPCTRTARVYDFPSADTAFVRFLDTRGLGESEYDPKEDLAWCQEKSHVLMVVIKAMDHQLDSILAAVHAIYSANPEWTILVVQSCLHEGYTSKTMDHIQPYPFSGNTLSSKLPPDLVRSLRAQREQFKGINARFVALDLTQIEDGFTPQYYGLEALWSEIENALPLGLRQMLMKNQEHSDLLNDVYVTEAHPHIIGYSISAGLVAVTPIPVVSVPLVIAVQSKLFHSISSIYGLPLSKRSVSEVLSAVGIGGLGVGLGVRELAKLIPGWGSAIAGLSTAAMTYALGMTLCFYYAKTKQGEAFTSESLKNVYEDQFQRGRELLKARFKQES</sequence>
<accession>A0A1V8M8X4</accession>
<dbReference type="InterPro" id="IPR021147">
    <property type="entry name" value="DUF697"/>
</dbReference>
<reference evidence="7 8" key="1">
    <citation type="submission" date="2015-12" db="EMBL/GenBank/DDBJ databases">
        <authorList>
            <person name="Shamseldin A."/>
            <person name="Moawad H."/>
            <person name="Abd El-Rahim W.M."/>
            <person name="Sadowsky M.J."/>
        </authorList>
    </citation>
    <scope>NUCLEOTIDE SEQUENCE [LARGE SCALE GENOMIC DNA]</scope>
    <source>
        <strain evidence="7 8">WF1</strain>
    </source>
</reference>
<dbReference type="SUPFAM" id="SSF52540">
    <property type="entry name" value="P-loop containing nucleoside triphosphate hydrolases"/>
    <property type="match status" value="1"/>
</dbReference>
<dbReference type="EMBL" id="LPUF01000001">
    <property type="protein sequence ID" value="OQK17966.1"/>
    <property type="molecule type" value="Genomic_DNA"/>
</dbReference>
<evidence type="ECO:0000256" key="5">
    <source>
        <dbReference type="SAM" id="Phobius"/>
    </source>
</evidence>
<dbReference type="AlphaFoldDB" id="A0A1V8M8X4"/>
<comment type="subcellular location">
    <subcellularLocation>
        <location evidence="1">Membrane</location>
        <topology evidence="1">Multi-pass membrane protein</topology>
    </subcellularLocation>
</comment>
<dbReference type="GO" id="GO:0005525">
    <property type="term" value="F:GTP binding"/>
    <property type="evidence" value="ECO:0007669"/>
    <property type="project" value="InterPro"/>
</dbReference>
<organism evidence="7 8">
    <name type="scientific">Methyloprofundus sedimenti</name>
    <dbReference type="NCBI Taxonomy" id="1420851"/>
    <lineage>
        <taxon>Bacteria</taxon>
        <taxon>Pseudomonadati</taxon>
        <taxon>Pseudomonadota</taxon>
        <taxon>Gammaproteobacteria</taxon>
        <taxon>Methylococcales</taxon>
        <taxon>Methylococcaceae</taxon>
        <taxon>Methyloprofundus</taxon>
    </lineage>
</organism>
<dbReference type="CDD" id="cd00882">
    <property type="entry name" value="Ras_like_GTPase"/>
    <property type="match status" value="1"/>
</dbReference>
<protein>
    <recommendedName>
        <fullName evidence="6">G domain-containing protein</fullName>
    </recommendedName>
</protein>
<evidence type="ECO:0000259" key="6">
    <source>
        <dbReference type="Pfam" id="PF01926"/>
    </source>
</evidence>
<keyword evidence="4 5" id="KW-0472">Membrane</keyword>
<dbReference type="Pfam" id="PF01926">
    <property type="entry name" value="MMR_HSR1"/>
    <property type="match status" value="1"/>
</dbReference>
<dbReference type="Gene3D" id="3.40.50.300">
    <property type="entry name" value="P-loop containing nucleotide triphosphate hydrolases"/>
    <property type="match status" value="1"/>
</dbReference>
<evidence type="ECO:0000256" key="1">
    <source>
        <dbReference type="ARBA" id="ARBA00004141"/>
    </source>
</evidence>
<dbReference type="STRING" id="1420851.AU255_08950"/>
<feature type="domain" description="G" evidence="6">
    <location>
        <begin position="43"/>
        <end position="141"/>
    </location>
</feature>
<feature type="transmembrane region" description="Helical" evidence="5">
    <location>
        <begin position="313"/>
        <end position="331"/>
    </location>
</feature>
<proteinExistence type="predicted"/>
<evidence type="ECO:0000313" key="8">
    <source>
        <dbReference type="Proteomes" id="UP000191980"/>
    </source>
</evidence>